<dbReference type="PANTHER" id="PTHR31403">
    <property type="entry name" value="PHOSPHOLIPASE A1-IBETA2, CHLOROPLASTIC"/>
    <property type="match status" value="1"/>
</dbReference>
<evidence type="ECO:0000259" key="9">
    <source>
        <dbReference type="Pfam" id="PF01764"/>
    </source>
</evidence>
<organism evidence="10">
    <name type="scientific">Oryza nivara</name>
    <name type="common">Indian wild rice</name>
    <name type="synonym">Oryza sativa f. spontanea</name>
    <dbReference type="NCBI Taxonomy" id="4536"/>
    <lineage>
        <taxon>Eukaryota</taxon>
        <taxon>Viridiplantae</taxon>
        <taxon>Streptophyta</taxon>
        <taxon>Embryophyta</taxon>
        <taxon>Tracheophyta</taxon>
        <taxon>Spermatophyta</taxon>
        <taxon>Magnoliopsida</taxon>
        <taxon>Liliopsida</taxon>
        <taxon>Poales</taxon>
        <taxon>Poaceae</taxon>
        <taxon>BOP clade</taxon>
        <taxon>Oryzoideae</taxon>
        <taxon>Oryzeae</taxon>
        <taxon>Oryzinae</taxon>
        <taxon>Oryza</taxon>
    </lineage>
</organism>
<keyword evidence="4" id="KW-0934">Plastid</keyword>
<dbReference type="eggNOG" id="KOG4569">
    <property type="taxonomic scope" value="Eukaryota"/>
</dbReference>
<accession>A0A0E0JCE7</accession>
<comment type="subcellular location">
    <subcellularLocation>
        <location evidence="1">Plastid</location>
        <location evidence="1">Chloroplast</location>
    </subcellularLocation>
</comment>
<dbReference type="Proteomes" id="UP000006591">
    <property type="component" value="Chromosome 12"/>
</dbReference>
<keyword evidence="7" id="KW-0442">Lipid degradation</keyword>
<evidence type="ECO:0000256" key="7">
    <source>
        <dbReference type="ARBA" id="ARBA00022963"/>
    </source>
</evidence>
<dbReference type="CDD" id="cd00519">
    <property type="entry name" value="Lipase_3"/>
    <property type="match status" value="1"/>
</dbReference>
<sequence>MASVNQSSLLHGMAGKLRASLVAAKCSNRFVRLPAAAAAVDSAHHTRSRFLSSQVATSKVYEHPSSSWRKPARTSRMISSAMAAGADDGDRAELLGYGLMVDAAYLTYDAVTKQQPGGGERYEAVLSGELDKLIATADASRRRRRHVVTAHFFATIEPLQAVLDALPVVGGVDKTYWFGYVAVARRGDCWDVVVAWRGSSTLADWMMDMHIMNLVDFGGGAGTAGHVAEGFYNVYTSKDAKVKHGTVSAKEQAVMEVKRLVDHLRRRSGAAGEKPVKVRVTVTGHSLGGAVAVMTAHDVAAALAADADAEGVRVRAVTFGAPRVGDDAFRRAVAALGVEVFRVIVKQDIVPKLPMGKEYVDASDGDYDIIKLDDGGNWLSPLELIRAHSLDLYLQLITLRNPAITSVLSNSNSDAPPPPPAAVREEWVNMKEEEGYMRLPLEKLEEELDKLEGPSPRK</sequence>
<dbReference type="PANTHER" id="PTHR31403:SF11">
    <property type="entry name" value="OS12G0614500 PROTEIN"/>
    <property type="match status" value="1"/>
</dbReference>
<keyword evidence="5" id="KW-0378">Hydrolase</keyword>
<keyword evidence="11" id="KW-1185">Reference proteome</keyword>
<evidence type="ECO:0000256" key="4">
    <source>
        <dbReference type="ARBA" id="ARBA00022640"/>
    </source>
</evidence>
<protein>
    <recommendedName>
        <fullName evidence="9">Fungal lipase-type domain-containing protein</fullName>
    </recommendedName>
</protein>
<dbReference type="GO" id="GO:0004620">
    <property type="term" value="F:phospholipase activity"/>
    <property type="evidence" value="ECO:0007669"/>
    <property type="project" value="TreeGrafter"/>
</dbReference>
<keyword evidence="3" id="KW-0150">Chloroplast</keyword>
<dbReference type="GO" id="GO:0016042">
    <property type="term" value="P:lipid catabolic process"/>
    <property type="evidence" value="ECO:0007669"/>
    <property type="project" value="UniProtKB-KW"/>
</dbReference>
<dbReference type="InterPro" id="IPR002921">
    <property type="entry name" value="Fungal_lipase-type"/>
</dbReference>
<dbReference type="Gramene" id="ONIVA12G17700.1">
    <property type="protein sequence ID" value="ONIVA12G17700.1"/>
    <property type="gene ID" value="ONIVA12G17700"/>
</dbReference>
<dbReference type="EnsemblPlants" id="ONIVA12G17700.1">
    <property type="protein sequence ID" value="ONIVA12G17700.1"/>
    <property type="gene ID" value="ONIVA12G17700"/>
</dbReference>
<dbReference type="GO" id="GO:0009507">
    <property type="term" value="C:chloroplast"/>
    <property type="evidence" value="ECO:0007669"/>
    <property type="project" value="UniProtKB-SubCell"/>
</dbReference>
<evidence type="ECO:0000256" key="3">
    <source>
        <dbReference type="ARBA" id="ARBA00022528"/>
    </source>
</evidence>
<reference evidence="10" key="1">
    <citation type="submission" date="2015-04" db="UniProtKB">
        <authorList>
            <consortium name="EnsemblPlants"/>
        </authorList>
    </citation>
    <scope>IDENTIFICATION</scope>
    <source>
        <strain evidence="10">SL10</strain>
    </source>
</reference>
<dbReference type="AlphaFoldDB" id="A0A0E0JCE7"/>
<evidence type="ECO:0000256" key="5">
    <source>
        <dbReference type="ARBA" id="ARBA00022801"/>
    </source>
</evidence>
<evidence type="ECO:0000256" key="8">
    <source>
        <dbReference type="ARBA" id="ARBA00023098"/>
    </source>
</evidence>
<evidence type="ECO:0000256" key="2">
    <source>
        <dbReference type="ARBA" id="ARBA00010701"/>
    </source>
</evidence>
<dbReference type="OMA" id="SKVYEHP"/>
<feature type="domain" description="Fungal lipase-type" evidence="9">
    <location>
        <begin position="193"/>
        <end position="355"/>
    </location>
</feature>
<dbReference type="Pfam" id="PF01764">
    <property type="entry name" value="Lipase_3"/>
    <property type="match status" value="1"/>
</dbReference>
<evidence type="ECO:0000256" key="6">
    <source>
        <dbReference type="ARBA" id="ARBA00022946"/>
    </source>
</evidence>
<comment type="similarity">
    <text evidence="2">Belongs to the AB hydrolase superfamily. Lipase family.</text>
</comment>
<name>A0A0E0JCE7_ORYNI</name>
<evidence type="ECO:0000256" key="1">
    <source>
        <dbReference type="ARBA" id="ARBA00004229"/>
    </source>
</evidence>
<dbReference type="InterPro" id="IPR029058">
    <property type="entry name" value="AB_hydrolase_fold"/>
</dbReference>
<dbReference type="HOGENOM" id="CLU_063334_0_0_1"/>
<reference evidence="10" key="2">
    <citation type="submission" date="2018-04" db="EMBL/GenBank/DDBJ databases">
        <title>OnivRS2 (Oryza nivara Reference Sequence Version 2).</title>
        <authorList>
            <person name="Zhang J."/>
            <person name="Kudrna D."/>
            <person name="Lee S."/>
            <person name="Talag J."/>
            <person name="Rajasekar S."/>
            <person name="Welchert J."/>
            <person name="Hsing Y.-I."/>
            <person name="Wing R.A."/>
        </authorList>
    </citation>
    <scope>NUCLEOTIDE SEQUENCE [LARGE SCALE GENOMIC DNA]</scope>
    <source>
        <strain evidence="10">SL10</strain>
    </source>
</reference>
<dbReference type="SUPFAM" id="SSF53474">
    <property type="entry name" value="alpha/beta-Hydrolases"/>
    <property type="match status" value="1"/>
</dbReference>
<evidence type="ECO:0000313" key="11">
    <source>
        <dbReference type="Proteomes" id="UP000006591"/>
    </source>
</evidence>
<keyword evidence="6" id="KW-0809">Transit peptide</keyword>
<keyword evidence="8" id="KW-0443">Lipid metabolism</keyword>
<evidence type="ECO:0000313" key="10">
    <source>
        <dbReference type="EnsemblPlants" id="ONIVA12G17700.1"/>
    </source>
</evidence>
<proteinExistence type="inferred from homology"/>
<dbReference type="Gene3D" id="3.40.50.1820">
    <property type="entry name" value="alpha/beta hydrolase"/>
    <property type="match status" value="1"/>
</dbReference>